<evidence type="ECO:0000256" key="1">
    <source>
        <dbReference type="SAM" id="SignalP"/>
    </source>
</evidence>
<feature type="chain" id="PRO_5028242780" description="Haemagglutinin Mycoplasma domain-containing protein" evidence="1">
    <location>
        <begin position="28"/>
        <end position="606"/>
    </location>
</feature>
<protein>
    <recommendedName>
        <fullName evidence="2">Haemagglutinin Mycoplasma domain-containing protein</fullName>
    </recommendedName>
</protein>
<accession>A0A7D7U5U2</accession>
<name>A0A7D7U5U2_9MOLU</name>
<keyword evidence="4" id="KW-1185">Reference proteome</keyword>
<proteinExistence type="predicted"/>
<organism evidence="3 4">
    <name type="scientific">Mycoplasma tullyi</name>
    <dbReference type="NCBI Taxonomy" id="1612150"/>
    <lineage>
        <taxon>Bacteria</taxon>
        <taxon>Bacillati</taxon>
        <taxon>Mycoplasmatota</taxon>
        <taxon>Mollicutes</taxon>
        <taxon>Mycoplasmataceae</taxon>
        <taxon>Mycoplasma</taxon>
    </lineage>
</organism>
<dbReference type="KEGG" id="mtuy:H3143_02230"/>
<feature type="domain" description="Haemagglutinin Mycoplasma" evidence="2">
    <location>
        <begin position="351"/>
        <end position="604"/>
    </location>
</feature>
<dbReference type="Proteomes" id="UP000514704">
    <property type="component" value="Chromosome"/>
</dbReference>
<dbReference type="Pfam" id="PF05692">
    <property type="entry name" value="Myco_haema"/>
    <property type="match status" value="2"/>
</dbReference>
<dbReference type="RefSeq" id="WP_182078590.1">
    <property type="nucleotide sequence ID" value="NZ_CP059674.1"/>
</dbReference>
<evidence type="ECO:0000259" key="2">
    <source>
        <dbReference type="Pfam" id="PF05692"/>
    </source>
</evidence>
<gene>
    <name evidence="3" type="ORF">H3143_02230</name>
</gene>
<feature type="domain" description="Haemagglutinin Mycoplasma" evidence="2">
    <location>
        <begin position="214"/>
        <end position="347"/>
    </location>
</feature>
<evidence type="ECO:0000313" key="3">
    <source>
        <dbReference type="EMBL" id="QMT98303.1"/>
    </source>
</evidence>
<sequence length="606" mass="67985">MKKNWLKVISFLGVSSILGLTLSSCTALQKFVEQRTVSKITLQPELNTLEQTKRQLDNLIDSQSTTLQLYEDYKNIRSKLNAAYQAAKIISDNEISNQEQLQVAIVTLRDAINKASNDKTFFDKEHSDLVSAYNKLKRQVQSASLLVRSLNETRYSAIRTNALPIYNQARVIITNTLQAIDPNDYAMINNINRMSNQISNLVNQMQNADQFATFKRFDLNKENFLGNFLNNDSVPTEYSFVAYSSDIYNYSYNFATPKIWVNPYDNTNTNSSVIVHNSEQLTNTSWIYSLRPNKNSDTRYEFSFEYYGPSQVAYLYFPYKSINRNSNKIIIDWRLNHRENTGNEFRDHIIVPTPSVDSINVIRLPITNLRYGMNTVAIRSFRNEPFPIIGNMYISSASDRDSNTLDKIYNDIFGNVVSLNNPGQITVDVLKAYGLASSSAMVLREYSANVNNQPLTLDGVEQNHPYYLIGNLGGSDPGGPTSSPNALRTFSPSTRTYTFYVNAPRAGAYHISGVYNSPRNRGLLFSTTATTGDTQTESIVKVMNLSTGSTNPDSTLKTFDTSKAETTVQNGVRTLTLIKGLNKITVTGLDDQGAPNLGNITFTLAS</sequence>
<reference evidence="3 4" key="1">
    <citation type="journal article" date="2017" name="Int. J. Syst. Evol. Microbiol.">
        <title>Mycoplasma tullyi sp. nov., isolated from penguins of the genus Spheniscus.</title>
        <authorList>
            <person name="Yavari C.A."/>
            <person name="Ramirez A.S."/>
            <person name="Nicholas R.A.J."/>
            <person name="Radford A.D."/>
            <person name="Darby A.C."/>
            <person name="Bradbury J.M."/>
        </authorList>
    </citation>
    <scope>NUCLEOTIDE SEQUENCE [LARGE SCALE GENOMIC DNA]</scope>
    <source>
        <strain evidence="3 4">56A97T</strain>
    </source>
</reference>
<dbReference type="AlphaFoldDB" id="A0A7D7U5U2"/>
<dbReference type="EMBL" id="CP059674">
    <property type="protein sequence ID" value="QMT98303.1"/>
    <property type="molecule type" value="Genomic_DNA"/>
</dbReference>
<evidence type="ECO:0000313" key="4">
    <source>
        <dbReference type="Proteomes" id="UP000514704"/>
    </source>
</evidence>
<dbReference type="Gene3D" id="2.60.120.260">
    <property type="entry name" value="Galactose-binding domain-like"/>
    <property type="match status" value="1"/>
</dbReference>
<keyword evidence="1" id="KW-0732">Signal</keyword>
<feature type="signal peptide" evidence="1">
    <location>
        <begin position="1"/>
        <end position="27"/>
    </location>
</feature>
<dbReference type="PROSITE" id="PS51257">
    <property type="entry name" value="PROKAR_LIPOPROTEIN"/>
    <property type="match status" value="1"/>
</dbReference>
<dbReference type="Pfam" id="PF07554">
    <property type="entry name" value="FIVAR"/>
    <property type="match status" value="2"/>
</dbReference>
<dbReference type="InterPro" id="IPR008692">
    <property type="entry name" value="Hemogglutn_Mycoplasma"/>
</dbReference>